<dbReference type="InterPro" id="IPR002048">
    <property type="entry name" value="EF_hand_dom"/>
</dbReference>
<evidence type="ECO:0000313" key="3">
    <source>
        <dbReference type="Proteomes" id="UP000236291"/>
    </source>
</evidence>
<reference evidence="2 3" key="1">
    <citation type="journal article" date="2014" name="Am. J. Bot.">
        <title>Genome assembly and annotation for red clover (Trifolium pratense; Fabaceae).</title>
        <authorList>
            <person name="Istvanek J."/>
            <person name="Jaros M."/>
            <person name="Krenek A."/>
            <person name="Repkova J."/>
        </authorList>
    </citation>
    <scope>NUCLEOTIDE SEQUENCE [LARGE SCALE GENOMIC DNA]</scope>
    <source>
        <strain evidence="3">cv. Tatra</strain>
        <tissue evidence="2">Young leaves</tissue>
    </source>
</reference>
<dbReference type="Pfam" id="PF16880">
    <property type="entry name" value="EHD_N"/>
    <property type="match status" value="1"/>
</dbReference>
<dbReference type="PROSITE" id="PS50222">
    <property type="entry name" value="EF_HAND_2"/>
    <property type="match status" value="1"/>
</dbReference>
<dbReference type="SUPFAM" id="SSF47473">
    <property type="entry name" value="EF-hand"/>
    <property type="match status" value="1"/>
</dbReference>
<evidence type="ECO:0000259" key="1">
    <source>
        <dbReference type="PROSITE" id="PS50222"/>
    </source>
</evidence>
<dbReference type="Gene3D" id="1.10.238.10">
    <property type="entry name" value="EF-hand"/>
    <property type="match status" value="1"/>
</dbReference>
<sequence length="529" mass="59464">MEFDPIPIGSCSKEHQNIYQQWFNCADSDGDGRITGNDATKFFAMSNLSCQDLKQVPLSSVTSIIDGLKRLYIQKLKPLEVTYHFNDFVSPLLSGTDERSIPGNTGAVQADMPFNGLKTFGTAFLSKFECSQMPHPLLEHITFVESPGVLSGEKQRTKRAYDFTGVTILVLNTPEVTREYIGYVAVYAYVFCVTCGPIGKELFEKEQEVLLSDQRVKTFDRYASASGKVINPSKSTIFSVSMNSTRLQNIANRIVKIKLSAWKASLLSLAGRVQLIKSVIHDNWCGSPLVHMLNLLHNSKLQLISKVESFIHEESSQHVFFHCSFAHSLWDWFLNMLNINLQVINSETMWNICESGWGPQCKLVISAASINIINSIWYNRNQASFNNVKPCLRSAKAFIMSNTVISGNATKATSTNSMSDFLVIKAFNVKINSPKAPSIKEIFWMPPKSLDKMQHGRGSNRNQNHANIGIDTAFHADLLGVMFAIEIAHNRGWRLLWLETDSLLVTLACKTPSMVPWKLRNRWNNCMVL</sequence>
<evidence type="ECO:0000313" key="2">
    <source>
        <dbReference type="EMBL" id="PNY06669.1"/>
    </source>
</evidence>
<comment type="caution">
    <text evidence="2">The sequence shown here is derived from an EMBL/GenBank/DDBJ whole genome shotgun (WGS) entry which is preliminary data.</text>
</comment>
<dbReference type="PANTHER" id="PTHR33116:SF80">
    <property type="entry name" value="REVERSE TRANSCRIPTASE ZINC-BINDING DOMAIN-CONTAINING PROTEIN"/>
    <property type="match status" value="1"/>
</dbReference>
<dbReference type="Proteomes" id="UP000236291">
    <property type="component" value="Unassembled WGS sequence"/>
</dbReference>
<protein>
    <submittedName>
        <fullName evidence="2">Eh domain-containing protein 1-like</fullName>
    </submittedName>
</protein>
<proteinExistence type="predicted"/>
<dbReference type="PANTHER" id="PTHR33116">
    <property type="entry name" value="REVERSE TRANSCRIPTASE ZINC-BINDING DOMAIN-CONTAINING PROTEIN-RELATED-RELATED"/>
    <property type="match status" value="1"/>
</dbReference>
<gene>
    <name evidence="2" type="ORF">L195_g003144</name>
</gene>
<dbReference type="Gene3D" id="3.40.50.300">
    <property type="entry name" value="P-loop containing nucleotide triphosphate hydrolases"/>
    <property type="match status" value="1"/>
</dbReference>
<organism evidence="2 3">
    <name type="scientific">Trifolium pratense</name>
    <name type="common">Red clover</name>
    <dbReference type="NCBI Taxonomy" id="57577"/>
    <lineage>
        <taxon>Eukaryota</taxon>
        <taxon>Viridiplantae</taxon>
        <taxon>Streptophyta</taxon>
        <taxon>Embryophyta</taxon>
        <taxon>Tracheophyta</taxon>
        <taxon>Spermatophyta</taxon>
        <taxon>Magnoliopsida</taxon>
        <taxon>eudicotyledons</taxon>
        <taxon>Gunneridae</taxon>
        <taxon>Pentapetalae</taxon>
        <taxon>rosids</taxon>
        <taxon>fabids</taxon>
        <taxon>Fabales</taxon>
        <taxon>Fabaceae</taxon>
        <taxon>Papilionoideae</taxon>
        <taxon>50 kb inversion clade</taxon>
        <taxon>NPAAA clade</taxon>
        <taxon>Hologalegina</taxon>
        <taxon>IRL clade</taxon>
        <taxon>Trifolieae</taxon>
        <taxon>Trifolium</taxon>
    </lineage>
</organism>
<dbReference type="InterPro" id="IPR027417">
    <property type="entry name" value="P-loop_NTPase"/>
</dbReference>
<name>A0A2K3NUF3_TRIPR</name>
<dbReference type="InterPro" id="IPR011992">
    <property type="entry name" value="EF-hand-dom_pair"/>
</dbReference>
<dbReference type="InterPro" id="IPR031692">
    <property type="entry name" value="EHD_N"/>
</dbReference>
<dbReference type="ExpressionAtlas" id="A0A2K3NUF3">
    <property type="expression patterns" value="baseline"/>
</dbReference>
<dbReference type="AlphaFoldDB" id="A0A2K3NUF3"/>
<dbReference type="EMBL" id="ASHM01001438">
    <property type="protein sequence ID" value="PNY06669.1"/>
    <property type="molecule type" value="Genomic_DNA"/>
</dbReference>
<feature type="domain" description="EF-hand" evidence="1">
    <location>
        <begin position="14"/>
        <end position="49"/>
    </location>
</feature>
<dbReference type="STRING" id="57577.A0A2K3NUF3"/>
<accession>A0A2K3NUF3</accession>
<dbReference type="GO" id="GO:0005509">
    <property type="term" value="F:calcium ion binding"/>
    <property type="evidence" value="ECO:0007669"/>
    <property type="project" value="InterPro"/>
</dbReference>
<reference evidence="2 3" key="2">
    <citation type="journal article" date="2017" name="Front. Plant Sci.">
        <title>Gene Classification and Mining of Molecular Markers Useful in Red Clover (Trifolium pratense) Breeding.</title>
        <authorList>
            <person name="Istvanek J."/>
            <person name="Dluhosova J."/>
            <person name="Dluhos P."/>
            <person name="Patkova L."/>
            <person name="Nedelnik J."/>
            <person name="Repkova J."/>
        </authorList>
    </citation>
    <scope>NUCLEOTIDE SEQUENCE [LARGE SCALE GENOMIC DNA]</scope>
    <source>
        <strain evidence="3">cv. Tatra</strain>
        <tissue evidence="2">Young leaves</tissue>
    </source>
</reference>